<dbReference type="Gene3D" id="3.40.1160.10">
    <property type="entry name" value="Acetylglutamate kinase-like"/>
    <property type="match status" value="1"/>
</dbReference>
<name>A0ABQ9YEK7_9EUKA</name>
<dbReference type="PANTHER" id="PTHR42833:SF4">
    <property type="entry name" value="URIDYLATE KINASE PUMPKIN, CHLOROPLASTIC"/>
    <property type="match status" value="1"/>
</dbReference>
<dbReference type="NCBIfam" id="TIGR02076">
    <property type="entry name" value="pyrH_arch"/>
    <property type="match status" value="1"/>
</dbReference>
<evidence type="ECO:0000256" key="5">
    <source>
        <dbReference type="ARBA" id="ARBA00016403"/>
    </source>
</evidence>
<dbReference type="GO" id="GO:0033862">
    <property type="term" value="F:UMP kinase activity"/>
    <property type="evidence" value="ECO:0007669"/>
    <property type="project" value="UniProtKB-EC"/>
</dbReference>
<evidence type="ECO:0000259" key="14">
    <source>
        <dbReference type="Pfam" id="PF00696"/>
    </source>
</evidence>
<evidence type="ECO:0000256" key="2">
    <source>
        <dbReference type="ARBA" id="ARBA00004791"/>
    </source>
</evidence>
<dbReference type="Pfam" id="PF00696">
    <property type="entry name" value="AA_kinase"/>
    <property type="match status" value="1"/>
</dbReference>
<evidence type="ECO:0000256" key="13">
    <source>
        <dbReference type="ARBA" id="ARBA00047767"/>
    </source>
</evidence>
<evidence type="ECO:0000256" key="12">
    <source>
        <dbReference type="ARBA" id="ARBA00032092"/>
    </source>
</evidence>
<keyword evidence="8" id="KW-0547">Nucleotide-binding</keyword>
<keyword evidence="7 15" id="KW-0808">Transferase</keyword>
<evidence type="ECO:0000256" key="10">
    <source>
        <dbReference type="ARBA" id="ARBA00022840"/>
    </source>
</evidence>
<reference evidence="15 16" key="1">
    <citation type="journal article" date="2022" name="bioRxiv">
        <title>Genomics of Preaxostyla Flagellates Illuminates Evolutionary Transitions and the Path Towards Mitochondrial Loss.</title>
        <authorList>
            <person name="Novak L.V.F."/>
            <person name="Treitli S.C."/>
            <person name="Pyrih J."/>
            <person name="Halakuc P."/>
            <person name="Pipaliya S.V."/>
            <person name="Vacek V."/>
            <person name="Brzon O."/>
            <person name="Soukal P."/>
            <person name="Eme L."/>
            <person name="Dacks J.B."/>
            <person name="Karnkowska A."/>
            <person name="Elias M."/>
            <person name="Hampl V."/>
        </authorList>
    </citation>
    <scope>NUCLEOTIDE SEQUENCE [LARGE SCALE GENOMIC DNA]</scope>
    <source>
        <strain evidence="15">NAU3</strain>
        <tissue evidence="15">Gut</tissue>
    </source>
</reference>
<evidence type="ECO:0000256" key="8">
    <source>
        <dbReference type="ARBA" id="ARBA00022741"/>
    </source>
</evidence>
<dbReference type="SUPFAM" id="SSF53633">
    <property type="entry name" value="Carbamate kinase-like"/>
    <property type="match status" value="1"/>
</dbReference>
<evidence type="ECO:0000313" key="16">
    <source>
        <dbReference type="Proteomes" id="UP001281761"/>
    </source>
</evidence>
<comment type="similarity">
    <text evidence="3">Belongs to the UMP kinase family.</text>
</comment>
<comment type="catalytic activity">
    <reaction evidence="13">
        <text>UMP + ATP = UDP + ADP</text>
        <dbReference type="Rhea" id="RHEA:24400"/>
        <dbReference type="ChEBI" id="CHEBI:30616"/>
        <dbReference type="ChEBI" id="CHEBI:57865"/>
        <dbReference type="ChEBI" id="CHEBI:58223"/>
        <dbReference type="ChEBI" id="CHEBI:456216"/>
        <dbReference type="EC" id="2.7.4.22"/>
    </reaction>
</comment>
<dbReference type="EMBL" id="JARBJD010000012">
    <property type="protein sequence ID" value="KAK2962207.1"/>
    <property type="molecule type" value="Genomic_DNA"/>
</dbReference>
<dbReference type="InterPro" id="IPR001048">
    <property type="entry name" value="Asp/Glu/Uridylate_kinase"/>
</dbReference>
<evidence type="ECO:0000256" key="9">
    <source>
        <dbReference type="ARBA" id="ARBA00022777"/>
    </source>
</evidence>
<sequence>MVVQKSRVLHHLHDDVHLWAMADVVVLSLGGSLVATPSPNIDYVHQIADMLAELHKQNIHVHVVVGGGAIARQYIGALRATSRGLSEQELNDRCDLAGIWGTRMNASLLQCALGDLANPTIPTETESQSVKPNLLTVMGGTHPGQTTDAVCVKLARAIGCKKVINATNVPGVYAKNPKEFPGLPMLEKITHDDLISIVGTHHSPGINTVIDPVAAGILKEENITCFVLDGSNLDNMKQCLLGETFIGTTIG</sequence>
<feature type="domain" description="Aspartate/glutamate/uridylate kinase" evidence="14">
    <location>
        <begin position="24"/>
        <end position="229"/>
    </location>
</feature>
<keyword evidence="9 15" id="KW-0418">Kinase</keyword>
<dbReference type="InterPro" id="IPR011817">
    <property type="entry name" value="Uridylate_kinase"/>
</dbReference>
<evidence type="ECO:0000256" key="1">
    <source>
        <dbReference type="ARBA" id="ARBA00004496"/>
    </source>
</evidence>
<dbReference type="InterPro" id="IPR036393">
    <property type="entry name" value="AceGlu_kinase-like_sf"/>
</dbReference>
<dbReference type="Proteomes" id="UP001281761">
    <property type="component" value="Unassembled WGS sequence"/>
</dbReference>
<organism evidence="15 16">
    <name type="scientific">Blattamonas nauphoetae</name>
    <dbReference type="NCBI Taxonomy" id="2049346"/>
    <lineage>
        <taxon>Eukaryota</taxon>
        <taxon>Metamonada</taxon>
        <taxon>Preaxostyla</taxon>
        <taxon>Oxymonadida</taxon>
        <taxon>Blattamonas</taxon>
    </lineage>
</organism>
<accession>A0ABQ9YEK7</accession>
<dbReference type="PIRSF" id="PIRSF005650">
    <property type="entry name" value="Uridylate_kin"/>
    <property type="match status" value="1"/>
</dbReference>
<comment type="subcellular location">
    <subcellularLocation>
        <location evidence="1">Cytoplasm</location>
    </subcellularLocation>
</comment>
<evidence type="ECO:0000256" key="6">
    <source>
        <dbReference type="ARBA" id="ARBA00022490"/>
    </source>
</evidence>
<dbReference type="InterPro" id="IPR011818">
    <property type="entry name" value="Uridylate_kinase_arch/spir"/>
</dbReference>
<protein>
    <recommendedName>
        <fullName evidence="5">Uridylate kinase</fullName>
        <ecNumber evidence="4">2.7.4.22</ecNumber>
    </recommendedName>
    <alternativeName>
        <fullName evidence="12">Uridine monophosphate kinase</fullName>
    </alternativeName>
</protein>
<dbReference type="EC" id="2.7.4.22" evidence="4"/>
<gene>
    <name evidence="15" type="ORF">BLNAU_2867</name>
</gene>
<proteinExistence type="inferred from homology"/>
<evidence type="ECO:0000256" key="4">
    <source>
        <dbReference type="ARBA" id="ARBA00012899"/>
    </source>
</evidence>
<dbReference type="PANTHER" id="PTHR42833">
    <property type="entry name" value="URIDYLATE KINASE"/>
    <property type="match status" value="1"/>
</dbReference>
<comment type="caution">
    <text evidence="15">The sequence shown here is derived from an EMBL/GenBank/DDBJ whole genome shotgun (WGS) entry which is preliminary data.</text>
</comment>
<keyword evidence="11" id="KW-0665">Pyrimidine biosynthesis</keyword>
<comment type="pathway">
    <text evidence="2">Pyrimidine metabolism; CTP biosynthesis via de novo pathway; UDP from UMP (UMPK route): step 1/1.</text>
</comment>
<keyword evidence="16" id="KW-1185">Reference proteome</keyword>
<keyword evidence="10" id="KW-0067">ATP-binding</keyword>
<evidence type="ECO:0000256" key="11">
    <source>
        <dbReference type="ARBA" id="ARBA00022975"/>
    </source>
</evidence>
<keyword evidence="6" id="KW-0963">Cytoplasm</keyword>
<evidence type="ECO:0000313" key="15">
    <source>
        <dbReference type="EMBL" id="KAK2962207.1"/>
    </source>
</evidence>
<evidence type="ECO:0000256" key="7">
    <source>
        <dbReference type="ARBA" id="ARBA00022679"/>
    </source>
</evidence>
<evidence type="ECO:0000256" key="3">
    <source>
        <dbReference type="ARBA" id="ARBA00007614"/>
    </source>
</evidence>